<dbReference type="SUPFAM" id="SSF56112">
    <property type="entry name" value="Protein kinase-like (PK-like)"/>
    <property type="match status" value="1"/>
</dbReference>
<dbReference type="Gene3D" id="3.30.200.20">
    <property type="entry name" value="Phosphorylase Kinase, domain 1"/>
    <property type="match status" value="1"/>
</dbReference>
<dbReference type="PANTHER" id="PTHR24347">
    <property type="entry name" value="SERINE/THREONINE-PROTEIN KINASE"/>
    <property type="match status" value="1"/>
</dbReference>
<dbReference type="InterPro" id="IPR017441">
    <property type="entry name" value="Protein_kinase_ATP_BS"/>
</dbReference>
<dbReference type="AlphaFoldDB" id="A0A9P6QR68"/>
<evidence type="ECO:0000256" key="5">
    <source>
        <dbReference type="SAM" id="MobiDB-lite"/>
    </source>
</evidence>
<evidence type="ECO:0000259" key="6">
    <source>
        <dbReference type="PROSITE" id="PS50011"/>
    </source>
</evidence>
<dbReference type="InterPro" id="IPR000253">
    <property type="entry name" value="FHA_dom"/>
</dbReference>
<dbReference type="SUPFAM" id="SSF49879">
    <property type="entry name" value="SMAD/FHA domain"/>
    <property type="match status" value="1"/>
</dbReference>
<evidence type="ECO:0000313" key="8">
    <source>
        <dbReference type="Proteomes" id="UP000823405"/>
    </source>
</evidence>
<feature type="compositionally biased region" description="Polar residues" evidence="5">
    <location>
        <begin position="453"/>
        <end position="464"/>
    </location>
</feature>
<feature type="domain" description="Protein kinase" evidence="6">
    <location>
        <begin position="131"/>
        <end position="399"/>
    </location>
</feature>
<feature type="region of interest" description="Disordered" evidence="5">
    <location>
        <begin position="430"/>
        <end position="514"/>
    </location>
</feature>
<dbReference type="Pfam" id="PF00498">
    <property type="entry name" value="FHA"/>
    <property type="match status" value="1"/>
</dbReference>
<evidence type="ECO:0000313" key="7">
    <source>
        <dbReference type="EMBL" id="KAG0295104.1"/>
    </source>
</evidence>
<gene>
    <name evidence="7" type="primary">CHEK2_2</name>
    <name evidence="7" type="ORF">BGZ97_004902</name>
</gene>
<dbReference type="PROSITE" id="PS50011">
    <property type="entry name" value="PROTEIN_KINASE_DOM"/>
    <property type="match status" value="1"/>
</dbReference>
<dbReference type="GO" id="GO:0005524">
    <property type="term" value="F:ATP binding"/>
    <property type="evidence" value="ECO:0007669"/>
    <property type="project" value="UniProtKB-UniRule"/>
</dbReference>
<organism evidence="7 8">
    <name type="scientific">Linnemannia gamsii</name>
    <dbReference type="NCBI Taxonomy" id="64522"/>
    <lineage>
        <taxon>Eukaryota</taxon>
        <taxon>Fungi</taxon>
        <taxon>Fungi incertae sedis</taxon>
        <taxon>Mucoromycota</taxon>
        <taxon>Mortierellomycotina</taxon>
        <taxon>Mortierellomycetes</taxon>
        <taxon>Mortierellales</taxon>
        <taxon>Mortierellaceae</taxon>
        <taxon>Linnemannia</taxon>
    </lineage>
</organism>
<keyword evidence="7" id="KW-0808">Transferase</keyword>
<proteinExistence type="inferred from homology"/>
<dbReference type="Gene3D" id="2.60.200.20">
    <property type="match status" value="1"/>
</dbReference>
<evidence type="ECO:0000256" key="3">
    <source>
        <dbReference type="ARBA" id="ARBA00022840"/>
    </source>
</evidence>
<dbReference type="Gene3D" id="1.10.510.10">
    <property type="entry name" value="Transferase(Phosphotransferase) domain 1"/>
    <property type="match status" value="1"/>
</dbReference>
<dbReference type="InterPro" id="IPR000719">
    <property type="entry name" value="Prot_kinase_dom"/>
</dbReference>
<protein>
    <submittedName>
        <fullName evidence="7">Checkpoint kinase 2</fullName>
    </submittedName>
</protein>
<reference evidence="7" key="1">
    <citation type="journal article" date="2020" name="Fungal Divers.">
        <title>Resolving the Mortierellaceae phylogeny through synthesis of multi-gene phylogenetics and phylogenomics.</title>
        <authorList>
            <person name="Vandepol N."/>
            <person name="Liber J."/>
            <person name="Desiro A."/>
            <person name="Na H."/>
            <person name="Kennedy M."/>
            <person name="Barry K."/>
            <person name="Grigoriev I.V."/>
            <person name="Miller A.N."/>
            <person name="O'Donnell K."/>
            <person name="Stajich J.E."/>
            <person name="Bonito G."/>
        </authorList>
    </citation>
    <scope>NUCLEOTIDE SEQUENCE</scope>
    <source>
        <strain evidence="7">NVP60</strain>
    </source>
</reference>
<dbReference type="InterPro" id="IPR011009">
    <property type="entry name" value="Kinase-like_dom_sf"/>
</dbReference>
<keyword evidence="2 4" id="KW-0547">Nucleotide-binding</keyword>
<dbReference type="InterPro" id="IPR008984">
    <property type="entry name" value="SMAD_FHA_dom_sf"/>
</dbReference>
<dbReference type="OrthoDB" id="40902at2759"/>
<dbReference type="Pfam" id="PF00069">
    <property type="entry name" value="Pkinase"/>
    <property type="match status" value="1"/>
</dbReference>
<sequence>MPSPHTNNLPLLDPSQPTLEIASYPALENGSSQALEDAKAKDMESIAGWLINASTLEIIQWNSAGFVLLKDLSTNGTYWNRAVIGKGESVILSHGDNIRFRNSNHYVFQDFGKDMLGHVDPEMGIIEKTYHILPRTLGKGTFARVNLAVHRRSDMQLAVKIMDRVRYGKPEYSGGTNIENEVALLRTLRHANIAPVVDVITTTRYIYIFMQLMAGGDLFDRLVKNGPIPELEAKFVAYQAFVAMQHLHGMGISHRDLKPENILLTTNAEYPRVLLSDFGMACQRGPKDVMSTMCGTFAYMAPEVFDVKHANGPGYGDAADCWSLGVTLYVILSGTHPFTPNYATEDEKTMRLKMRREVEFPSKYWAGVSVEARVLIRFLLTINPKKRWTADDALESQWIQKDAAWLRTKYRENVLHHWFKSCQALEGITHSRHQQQQQQQKGQSYLNPGVKRSSVQAEQQQTESDGSRAKRAMKRVVSLESDESLYDSRRESSTNHWTAAVPDILNKGNTDGSW</sequence>
<dbReference type="InterPro" id="IPR008271">
    <property type="entry name" value="Ser/Thr_kinase_AS"/>
</dbReference>
<keyword evidence="7" id="KW-0418">Kinase</keyword>
<keyword evidence="8" id="KW-1185">Reference proteome</keyword>
<comment type="similarity">
    <text evidence="1">Belongs to the protein kinase superfamily. CAMK Ser/Thr protein kinase family. CHEK2 subfamily.</text>
</comment>
<dbReference type="CDD" id="cd05117">
    <property type="entry name" value="STKc_CAMK"/>
    <property type="match status" value="1"/>
</dbReference>
<evidence type="ECO:0000256" key="1">
    <source>
        <dbReference type="ARBA" id="ARBA00005575"/>
    </source>
</evidence>
<comment type="caution">
    <text evidence="7">The sequence shown here is derived from an EMBL/GenBank/DDBJ whole genome shotgun (WGS) entry which is preliminary data.</text>
</comment>
<dbReference type="Proteomes" id="UP000823405">
    <property type="component" value="Unassembled WGS sequence"/>
</dbReference>
<accession>A0A9P6QR68</accession>
<evidence type="ECO:0000256" key="4">
    <source>
        <dbReference type="PROSITE-ProRule" id="PRU10141"/>
    </source>
</evidence>
<dbReference type="FunFam" id="1.10.510.10:FF:000571">
    <property type="entry name" value="Maternal embryonic leucine zipper kinase"/>
    <property type="match status" value="1"/>
</dbReference>
<feature type="binding site" evidence="4">
    <location>
        <position position="160"/>
    </location>
    <ligand>
        <name>ATP</name>
        <dbReference type="ChEBI" id="CHEBI:30616"/>
    </ligand>
</feature>
<dbReference type="GO" id="GO:0004672">
    <property type="term" value="F:protein kinase activity"/>
    <property type="evidence" value="ECO:0007669"/>
    <property type="project" value="InterPro"/>
</dbReference>
<name>A0A9P6QR68_9FUNG</name>
<evidence type="ECO:0000256" key="2">
    <source>
        <dbReference type="ARBA" id="ARBA00022741"/>
    </source>
</evidence>
<dbReference type="EMBL" id="JAAAIN010002264">
    <property type="protein sequence ID" value="KAG0295104.1"/>
    <property type="molecule type" value="Genomic_DNA"/>
</dbReference>
<dbReference type="SMART" id="SM00220">
    <property type="entry name" value="S_TKc"/>
    <property type="match status" value="1"/>
</dbReference>
<dbReference type="PROSITE" id="PS00107">
    <property type="entry name" value="PROTEIN_KINASE_ATP"/>
    <property type="match status" value="1"/>
</dbReference>
<keyword evidence="3 4" id="KW-0067">ATP-binding</keyword>
<dbReference type="PROSITE" id="PS00108">
    <property type="entry name" value="PROTEIN_KINASE_ST"/>
    <property type="match status" value="1"/>
</dbReference>